<name>A0A8A3PBJ8_9HELO</name>
<protein>
    <recommendedName>
        <fullName evidence="4">Glycosyl transferase CAP10 domain-containing protein</fullName>
    </recommendedName>
</protein>
<evidence type="ECO:0000313" key="3">
    <source>
        <dbReference type="Proteomes" id="UP000672032"/>
    </source>
</evidence>
<organism evidence="2 3">
    <name type="scientific">Monilinia vaccinii-corymbosi</name>
    <dbReference type="NCBI Taxonomy" id="61207"/>
    <lineage>
        <taxon>Eukaryota</taxon>
        <taxon>Fungi</taxon>
        <taxon>Dikarya</taxon>
        <taxon>Ascomycota</taxon>
        <taxon>Pezizomycotina</taxon>
        <taxon>Leotiomycetes</taxon>
        <taxon>Helotiales</taxon>
        <taxon>Sclerotiniaceae</taxon>
        <taxon>Monilinia</taxon>
    </lineage>
</organism>
<reference evidence="2" key="1">
    <citation type="submission" date="2020-10" db="EMBL/GenBank/DDBJ databases">
        <title>Genome Sequence of Monilinia vaccinii-corymbosi Sheds Light on Mummy Berry Disease Infection of Blueberry and Mating Type.</title>
        <authorList>
            <person name="Yow A.G."/>
            <person name="Zhang Y."/>
            <person name="Bansal K."/>
            <person name="Eacker S.M."/>
            <person name="Sullivan S."/>
            <person name="Liachko I."/>
            <person name="Cubeta M.A."/>
            <person name="Rollins J.A."/>
            <person name="Ashrafi H."/>
        </authorList>
    </citation>
    <scope>NUCLEOTIDE SEQUENCE</scope>
    <source>
        <strain evidence="2">RL-1</strain>
    </source>
</reference>
<dbReference type="OrthoDB" id="202415at2759"/>
<accession>A0A8A3PBJ8</accession>
<evidence type="ECO:0000256" key="1">
    <source>
        <dbReference type="SAM" id="MobiDB-lite"/>
    </source>
</evidence>
<proteinExistence type="predicted"/>
<dbReference type="AlphaFoldDB" id="A0A8A3PBJ8"/>
<feature type="region of interest" description="Disordered" evidence="1">
    <location>
        <begin position="1"/>
        <end position="25"/>
    </location>
</feature>
<dbReference type="EMBL" id="CP063407">
    <property type="protein sequence ID" value="QSZ32469.1"/>
    <property type="molecule type" value="Genomic_DNA"/>
</dbReference>
<keyword evidence="3" id="KW-1185">Reference proteome</keyword>
<gene>
    <name evidence="2" type="ORF">DSL72_002043</name>
</gene>
<evidence type="ECO:0008006" key="4">
    <source>
        <dbReference type="Google" id="ProtNLM"/>
    </source>
</evidence>
<sequence length="132" mass="15055">MFSTSFLPAHELSPETDDDGSTRWPQTYGPSEANIIFVKPDWSDLEETILYLRKHPEIATAIAKRQRAHFTKYLSPASETCYWRALVRGWSKVAEPYYEDPGWARWDAEGVENGEGMRWETLSLLGKVSGNG</sequence>
<evidence type="ECO:0000313" key="2">
    <source>
        <dbReference type="EMBL" id="QSZ32469.1"/>
    </source>
</evidence>
<dbReference type="Proteomes" id="UP000672032">
    <property type="component" value="Chromosome 3"/>
</dbReference>